<dbReference type="EMBL" id="MCFN01000648">
    <property type="protein sequence ID" value="OXB56375.1"/>
    <property type="molecule type" value="Genomic_DNA"/>
</dbReference>
<keyword evidence="9" id="KW-0472">Membrane</keyword>
<evidence type="ECO:0000256" key="11">
    <source>
        <dbReference type="ARBA" id="ARBA00023180"/>
    </source>
</evidence>
<keyword evidence="11 13" id="KW-0325">Glycoprotein</keyword>
<keyword evidence="13" id="KW-0676">Redox-active center</keyword>
<dbReference type="PANTHER" id="PTHR11266">
    <property type="entry name" value="PEROXISOMAL MEMBRANE PROTEIN 2, PXMP2 MPV17"/>
    <property type="match status" value="1"/>
</dbReference>
<evidence type="ECO:0000256" key="8">
    <source>
        <dbReference type="ARBA" id="ARBA00022989"/>
    </source>
</evidence>
<protein>
    <recommendedName>
        <fullName evidence="13">Gamma-interferon-inducible lysosomal thiol reductase</fullName>
        <ecNumber evidence="13">1.8.-.-</ecNumber>
    </recommendedName>
    <alternativeName>
        <fullName evidence="13">Gamma-interferon-inducible protein IP-30</fullName>
    </alternativeName>
</protein>
<accession>A0A226MM46</accession>
<dbReference type="PROSITE" id="PS51110">
    <property type="entry name" value="SAP_A"/>
    <property type="match status" value="1"/>
</dbReference>
<keyword evidence="13" id="KW-0560">Oxidoreductase</keyword>
<dbReference type="InterPro" id="IPR007248">
    <property type="entry name" value="Mpv17_PMP22"/>
</dbReference>
<dbReference type="GO" id="GO:0061668">
    <property type="term" value="P:mitochondrial ribosome assembly"/>
    <property type="evidence" value="ECO:0007669"/>
    <property type="project" value="TreeGrafter"/>
</dbReference>
<keyword evidence="7 13" id="KW-0732">Signal</keyword>
<name>A0A226MM46_CALSU</name>
<dbReference type="GO" id="GO:0005764">
    <property type="term" value="C:lysosome"/>
    <property type="evidence" value="ECO:0007669"/>
    <property type="project" value="UniProtKB-SubCell"/>
</dbReference>
<keyword evidence="10 13" id="KW-1015">Disulfide bond</keyword>
<comment type="function">
    <text evidence="13">Lysosomal thiol reductase that can reduce protein disulfide bonds. Facilitates the complete unfolding of proteins destined for lysosomal degradation. Plays an important role in antigen processing.</text>
</comment>
<keyword evidence="5 13" id="KW-0964">Secreted</keyword>
<dbReference type="InterPro" id="IPR004911">
    <property type="entry name" value="Interferon-induced_GILT"/>
</dbReference>
<organism evidence="16 17">
    <name type="scientific">Callipepla squamata</name>
    <name type="common">Scaled quail</name>
    <dbReference type="NCBI Taxonomy" id="9009"/>
    <lineage>
        <taxon>Eukaryota</taxon>
        <taxon>Metazoa</taxon>
        <taxon>Chordata</taxon>
        <taxon>Craniata</taxon>
        <taxon>Vertebrata</taxon>
        <taxon>Euteleostomi</taxon>
        <taxon>Archelosauria</taxon>
        <taxon>Archosauria</taxon>
        <taxon>Dinosauria</taxon>
        <taxon>Saurischia</taxon>
        <taxon>Theropoda</taxon>
        <taxon>Coelurosauria</taxon>
        <taxon>Aves</taxon>
        <taxon>Neognathae</taxon>
        <taxon>Galloanserae</taxon>
        <taxon>Galliformes</taxon>
        <taxon>Odontophoridae</taxon>
        <taxon>Callipepla</taxon>
    </lineage>
</organism>
<dbReference type="PANTHER" id="PTHR11266:SF8">
    <property type="entry name" value="MPV17-LIKE PROTEIN 2"/>
    <property type="match status" value="1"/>
</dbReference>
<dbReference type="GO" id="GO:0016671">
    <property type="term" value="F:oxidoreductase activity, acting on a sulfur group of donors, disulfide as acceptor"/>
    <property type="evidence" value="ECO:0007669"/>
    <property type="project" value="UniProtKB-UniRule"/>
</dbReference>
<dbReference type="STRING" id="9009.A0A226MM46"/>
<feature type="chain" id="PRO_5012850240" description="Gamma-interferon-inducible lysosomal thiol reductase" evidence="14">
    <location>
        <begin position="20"/>
        <end position="333"/>
    </location>
</feature>
<evidence type="ECO:0000256" key="6">
    <source>
        <dbReference type="ARBA" id="ARBA00022692"/>
    </source>
</evidence>
<dbReference type="Pfam" id="PF03227">
    <property type="entry name" value="GILT"/>
    <property type="match status" value="1"/>
</dbReference>
<keyword evidence="6" id="KW-0812">Transmembrane</keyword>
<evidence type="ECO:0000256" key="12">
    <source>
        <dbReference type="RuleBase" id="RU363053"/>
    </source>
</evidence>
<dbReference type="GO" id="GO:0005576">
    <property type="term" value="C:extracellular region"/>
    <property type="evidence" value="ECO:0007669"/>
    <property type="project" value="UniProtKB-SubCell"/>
</dbReference>
<reference evidence="16 17" key="1">
    <citation type="submission" date="2016-07" db="EMBL/GenBank/DDBJ databases">
        <title>Disparate Historic Effective Population Sizes Predicted by Modern Levels of Genome Diversity for the Scaled Quail (Callipepla squamata) and the Northern Bobwhite (Colinus virginianus): Inferences from First and Second Generation Draft Genome Assemblies for Sympatric New World Quail.</title>
        <authorList>
            <person name="Oldeschulte D.L."/>
            <person name="Halley Y.A."/>
            <person name="Bhattarai E.K."/>
            <person name="Brashear W.A."/>
            <person name="Hill J."/>
            <person name="Metz R.P."/>
            <person name="Johnson C.D."/>
            <person name="Rollins D."/>
            <person name="Peterson M.J."/>
            <person name="Bickhart D.M."/>
            <person name="Decker J.E."/>
            <person name="Seabury C.M."/>
        </authorList>
    </citation>
    <scope>NUCLEOTIDE SEQUENCE [LARGE SCALE GENOMIC DNA]</scope>
    <source>
        <strain evidence="16 17">Texas</strain>
        <tissue evidence="16">Leg muscle</tissue>
    </source>
</reference>
<dbReference type="GO" id="GO:0016020">
    <property type="term" value="C:membrane"/>
    <property type="evidence" value="ECO:0007669"/>
    <property type="project" value="UniProtKB-SubCell"/>
</dbReference>
<evidence type="ECO:0000256" key="10">
    <source>
        <dbReference type="ARBA" id="ARBA00023157"/>
    </source>
</evidence>
<dbReference type="EC" id="1.8.-.-" evidence="13"/>
<dbReference type="Proteomes" id="UP000198323">
    <property type="component" value="Unassembled WGS sequence"/>
</dbReference>
<dbReference type="GO" id="GO:0002376">
    <property type="term" value="P:immune system process"/>
    <property type="evidence" value="ECO:0007669"/>
    <property type="project" value="UniProtKB-KW"/>
</dbReference>
<evidence type="ECO:0000256" key="5">
    <source>
        <dbReference type="ARBA" id="ARBA00022525"/>
    </source>
</evidence>
<keyword evidence="8" id="KW-1133">Transmembrane helix</keyword>
<evidence type="ECO:0000256" key="4">
    <source>
        <dbReference type="ARBA" id="ARBA00011615"/>
    </source>
</evidence>
<dbReference type="Pfam" id="PF04117">
    <property type="entry name" value="Mpv17_PMP22"/>
    <property type="match status" value="1"/>
</dbReference>
<feature type="signal peptide" evidence="14">
    <location>
        <begin position="1"/>
        <end position="19"/>
    </location>
</feature>
<evidence type="ECO:0000313" key="17">
    <source>
        <dbReference type="Proteomes" id="UP000198323"/>
    </source>
</evidence>
<dbReference type="AlphaFoldDB" id="A0A226MM46"/>
<evidence type="ECO:0000256" key="1">
    <source>
        <dbReference type="ARBA" id="ARBA00004141"/>
    </source>
</evidence>
<dbReference type="OrthoDB" id="10267969at2759"/>
<evidence type="ECO:0000313" key="16">
    <source>
        <dbReference type="EMBL" id="OXB56375.1"/>
    </source>
</evidence>
<evidence type="ECO:0000256" key="7">
    <source>
        <dbReference type="ARBA" id="ARBA00022729"/>
    </source>
</evidence>
<sequence>MAPAVPLALLAVGLGLGLALPACEYPTHLWCSSREIAVACQAEEHCANVTGPPVQLSLYYESLCPACRGFLARQLFTTWLMLPQGVLNITLVPYGNAECLQVYAPHLDEDRIAACARGELGAALMHRNAQRTDALDPPHQYVPWVVINGMPSRGWRLLRPLFRGRLLLLTNTVSCGTLLAAGDLLQQLWQLRREPQGRQQPARTGRMFAVGCSMGPMLHFWYLWLDNAFPARGMRTVLKKVLIDQVVASPVLGVWYFLGMGTLEGHSLEESWQELKEKFWEFYKLDCCVWPAAQLLNFQFVPPTYRVAYVNTVTLGWDTYLSYLKHRYSVTPP</sequence>
<evidence type="ECO:0000256" key="14">
    <source>
        <dbReference type="SAM" id="SignalP"/>
    </source>
</evidence>
<gene>
    <name evidence="16" type="ORF">ASZ78_001783</name>
</gene>
<keyword evidence="13" id="KW-0458">Lysosome</keyword>
<comment type="subunit">
    <text evidence="4 13">Dimer; disulfide-linked.</text>
</comment>
<dbReference type="InterPro" id="IPR003119">
    <property type="entry name" value="SAP_A"/>
</dbReference>
<comment type="similarity">
    <text evidence="3 12">Belongs to the peroxisomal membrane protein PXMP2/4 family.</text>
</comment>
<feature type="domain" description="Saposin A-type" evidence="15">
    <location>
        <begin position="16"/>
        <end position="56"/>
    </location>
</feature>
<comment type="caution">
    <text evidence="16">The sequence shown here is derived from an EMBL/GenBank/DDBJ whole genome shotgun (WGS) entry which is preliminary data.</text>
</comment>
<comment type="similarity">
    <text evidence="2 13">Belongs to the GILT family.</text>
</comment>
<evidence type="ECO:0000256" key="9">
    <source>
        <dbReference type="ARBA" id="ARBA00023136"/>
    </source>
</evidence>
<proteinExistence type="inferred from homology"/>
<evidence type="ECO:0000256" key="13">
    <source>
        <dbReference type="RuleBase" id="RU369109"/>
    </source>
</evidence>
<evidence type="ECO:0000259" key="15">
    <source>
        <dbReference type="PROSITE" id="PS51110"/>
    </source>
</evidence>
<keyword evidence="17" id="KW-1185">Reference proteome</keyword>
<keyword evidence="13" id="KW-0391">Immunity</keyword>
<dbReference type="GO" id="GO:0005739">
    <property type="term" value="C:mitochondrion"/>
    <property type="evidence" value="ECO:0007669"/>
    <property type="project" value="TreeGrafter"/>
</dbReference>
<evidence type="ECO:0000256" key="2">
    <source>
        <dbReference type="ARBA" id="ARBA00005679"/>
    </source>
</evidence>
<evidence type="ECO:0000256" key="3">
    <source>
        <dbReference type="ARBA" id="ARBA00006824"/>
    </source>
</evidence>
<comment type="subcellular location">
    <subcellularLocation>
        <location evidence="1">Membrane</location>
        <topology evidence="1">Multi-pass membrane protein</topology>
    </subcellularLocation>
    <subcellularLocation>
        <location evidence="13">Secreted</location>
    </subcellularLocation>
    <subcellularLocation>
        <location evidence="13">Lysosome</location>
    </subcellularLocation>
</comment>